<dbReference type="AlphaFoldDB" id="A0A5J4QT61"/>
<comment type="caution">
    <text evidence="1">The sequence shown here is derived from an EMBL/GenBank/DDBJ whole genome shotgun (WGS) entry which is preliminary data.</text>
</comment>
<accession>A0A5J4QT61</accession>
<reference evidence="1" key="1">
    <citation type="submission" date="2019-03" db="EMBL/GenBank/DDBJ databases">
        <title>Single cell metagenomics reveals metabolic interactions within the superorganism composed of flagellate Streblomastix strix and complex community of Bacteroidetes bacteria on its surface.</title>
        <authorList>
            <person name="Treitli S.C."/>
            <person name="Kolisko M."/>
            <person name="Husnik F."/>
            <person name="Keeling P."/>
            <person name="Hampl V."/>
        </authorList>
    </citation>
    <scope>NUCLEOTIDE SEQUENCE</scope>
    <source>
        <strain evidence="1">STM</strain>
    </source>
</reference>
<evidence type="ECO:0000313" key="1">
    <source>
        <dbReference type="EMBL" id="KAA6323793.1"/>
    </source>
</evidence>
<evidence type="ECO:0008006" key="2">
    <source>
        <dbReference type="Google" id="ProtNLM"/>
    </source>
</evidence>
<gene>
    <name evidence="1" type="ORF">EZS27_026808</name>
</gene>
<sequence>MSINKKLILLLSIVGICTVACTKENVDRREEGQVTIIPLWEEYNGTYHPMKYYFYNVDKTSIFPVVREDITTEGITQTLPVGTYRLVGYNTDASEDLSFDASRNFTVVANFTSYPYSTVPLDLCIVSADNIVVDDRAQITKEIAPIEVKTKTLRLRFQFNGINVVTLRGALDGAFASINLLNGKAIKDAGNVFFQANPSEVVRFRISDLYYSLNGGNESSVDPPLYESMLSLTLEVKENDGTTRTKTGELSLERIIGEIISFYNDIPDDILLYVNVENFNPPLNPERVVIRIDEFEEVLK</sequence>
<protein>
    <recommendedName>
        <fullName evidence="2">DUF5119 domain-containing protein</fullName>
    </recommendedName>
</protein>
<name>A0A5J4QT61_9ZZZZ</name>
<proteinExistence type="predicted"/>
<organism evidence="1">
    <name type="scientific">termite gut metagenome</name>
    <dbReference type="NCBI Taxonomy" id="433724"/>
    <lineage>
        <taxon>unclassified sequences</taxon>
        <taxon>metagenomes</taxon>
        <taxon>organismal metagenomes</taxon>
    </lineage>
</organism>
<dbReference type="EMBL" id="SNRY01002723">
    <property type="protein sequence ID" value="KAA6323793.1"/>
    <property type="molecule type" value="Genomic_DNA"/>
</dbReference>